<feature type="compositionally biased region" description="Basic and acidic residues" evidence="1">
    <location>
        <begin position="287"/>
        <end position="309"/>
    </location>
</feature>
<feature type="region of interest" description="Disordered" evidence="1">
    <location>
        <begin position="700"/>
        <end position="719"/>
    </location>
</feature>
<organism evidence="3 4">
    <name type="scientific">Clytia hemisphaerica</name>
    <dbReference type="NCBI Taxonomy" id="252671"/>
    <lineage>
        <taxon>Eukaryota</taxon>
        <taxon>Metazoa</taxon>
        <taxon>Cnidaria</taxon>
        <taxon>Hydrozoa</taxon>
        <taxon>Hydroidolina</taxon>
        <taxon>Leptothecata</taxon>
        <taxon>Obeliida</taxon>
        <taxon>Clytiidae</taxon>
        <taxon>Clytia</taxon>
    </lineage>
</organism>
<feature type="region of interest" description="Disordered" evidence="1">
    <location>
        <begin position="378"/>
        <end position="517"/>
    </location>
</feature>
<feature type="compositionally biased region" description="Polar residues" evidence="1">
    <location>
        <begin position="616"/>
        <end position="636"/>
    </location>
</feature>
<dbReference type="Gene3D" id="3.90.228.10">
    <property type="match status" value="1"/>
</dbReference>
<feature type="compositionally biased region" description="Polar residues" evidence="1">
    <location>
        <begin position="272"/>
        <end position="286"/>
    </location>
</feature>
<accession>A0A7M5V984</accession>
<dbReference type="Proteomes" id="UP000594262">
    <property type="component" value="Unplaced"/>
</dbReference>
<dbReference type="AlphaFoldDB" id="A0A7M5V984"/>
<feature type="compositionally biased region" description="Pro residues" evidence="1">
    <location>
        <begin position="429"/>
        <end position="439"/>
    </location>
</feature>
<dbReference type="GeneID" id="136802616"/>
<evidence type="ECO:0000313" key="3">
    <source>
        <dbReference type="EnsemblMetazoa" id="CLYHEMP009792.1"/>
    </source>
</evidence>
<feature type="domain" description="WWE" evidence="2">
    <location>
        <begin position="122"/>
        <end position="202"/>
    </location>
</feature>
<keyword evidence="4" id="KW-1185">Reference proteome</keyword>
<feature type="compositionally biased region" description="Polar residues" evidence="1">
    <location>
        <begin position="405"/>
        <end position="416"/>
    </location>
</feature>
<proteinExistence type="predicted"/>
<name>A0A7M5V984_9CNID</name>
<evidence type="ECO:0000259" key="2">
    <source>
        <dbReference type="PROSITE" id="PS50918"/>
    </source>
</evidence>
<dbReference type="InterPro" id="IPR004170">
    <property type="entry name" value="WWE_dom"/>
</dbReference>
<dbReference type="SUPFAM" id="SSF56399">
    <property type="entry name" value="ADP-ribosylation"/>
    <property type="match status" value="1"/>
</dbReference>
<feature type="region of interest" description="Disordered" evidence="1">
    <location>
        <begin position="566"/>
        <end position="690"/>
    </location>
</feature>
<sequence>MDDQLVTWRCPERKPQYRFICNQVFLEKCTSSIWKCKYIHPPNQIDTPYIWLYGSKDNRGLADLSVPGNINEAIEESFRNPYNSICGDQDYSVDFNNLSSCTFKGEPVIFRRLSTLSHHSPNLNQKKEKTFCTRWLWYWEDSEYNWNLLENFSKLEEQYLLFKSHKLNHMTILKDYGEDKVCDLAKMEMTDLQKSLAYKLRRRPQPLSKKHILKPNLPPLRRQSMDQIEMNKINNINNSDDELYEIPVDGASNYMEFHEEHESSNGIINNEVLQDQGGSNTTSNSNRENHLEKAVTDDSTDEKQVGVKKPEKKNKRNKEEQLWVIVSKSHQSNDCDDLKYQLQQHYKKLQQVQKKLIERHGLTHDDVAQEFIRSKEKIKAEKTNEENDEENLYYPRNQHRKVSKRTLSLDQTNASTRLHRSHWNSGRPVPKPRPQPTPRPRPRKSSQENVESYVQTMSERAEEMVSQEEHLAHKTLQRTQSISTELIGQNEGHANQPMTRPKPKPRPRQPKLPPILAGERYDSRITRDGSTKSDGYITLSRRIEKLNLVDTDEDDDDDIDAYTDMESETVTGYPPDEEVFSDTYDNPHPALQRYSNPVPDNTVDGPGDAFRKRAQQVDSSLFNRPRNAGSSTSSGADQYKPKAFQRNIAGDLETRKRTVSDQPSYTSGYSDHFNRTLSCPPLPKPRLSNRKNALTKEQLEKLNQKRRSSGAGVSKTIEENRSDTEKLFGLITKSDFAGMTLEGFTRHYNSLMYVHSEGLFVDGHASDTDEYSEIPETDELQRREHGNRRRQKMRTTRFYSFPDHWKLSVSPKNAHLNNQFDIKDIKTRRDIEKTFNRCDRVKIMALKEVINIPMYRKFQMQCRDMTRQRFYQTDQQENQISNTELEELQLWCQVSSQYVDRTCRNNFPQEIFQYISGRRGLAMFANIEDCLDSDSDNIECVFLCDVVLGDKSLITSKDGNHKTCLVDDLNEPKVFLIQNTDQVYPRYLIKLEQMYILP</sequence>
<feature type="compositionally biased region" description="Polar residues" evidence="1">
    <location>
        <begin position="477"/>
        <end position="498"/>
    </location>
</feature>
<evidence type="ECO:0000256" key="1">
    <source>
        <dbReference type="SAM" id="MobiDB-lite"/>
    </source>
</evidence>
<feature type="compositionally biased region" description="Polar residues" evidence="1">
    <location>
        <begin position="447"/>
        <end position="458"/>
    </location>
</feature>
<dbReference type="PROSITE" id="PS50918">
    <property type="entry name" value="WWE"/>
    <property type="match status" value="1"/>
</dbReference>
<dbReference type="EnsemblMetazoa" id="CLYHEMT009792.1">
    <property type="protein sequence ID" value="CLYHEMP009792.1"/>
    <property type="gene ID" value="CLYHEMG009792"/>
</dbReference>
<dbReference type="RefSeq" id="XP_066915469.1">
    <property type="nucleotide sequence ID" value="XM_067059368.1"/>
</dbReference>
<evidence type="ECO:0000313" key="4">
    <source>
        <dbReference type="Proteomes" id="UP000594262"/>
    </source>
</evidence>
<feature type="compositionally biased region" description="Polar residues" evidence="1">
    <location>
        <begin position="660"/>
        <end position="669"/>
    </location>
</feature>
<feature type="compositionally biased region" description="Basic and acidic residues" evidence="1">
    <location>
        <begin position="459"/>
        <end position="472"/>
    </location>
</feature>
<feature type="region of interest" description="Disordered" evidence="1">
    <location>
        <begin position="272"/>
        <end position="318"/>
    </location>
</feature>
<protein>
    <recommendedName>
        <fullName evidence="2">WWE domain-containing protein</fullName>
    </recommendedName>
</protein>
<reference evidence="3" key="1">
    <citation type="submission" date="2021-01" db="UniProtKB">
        <authorList>
            <consortium name="EnsemblMetazoa"/>
        </authorList>
    </citation>
    <scope>IDENTIFICATION</scope>
</reference>